<proteinExistence type="predicted"/>
<dbReference type="EC" id="2.-.-.-" evidence="4"/>
<dbReference type="PANTHER" id="PTHR13778:SF47">
    <property type="entry name" value="LIPOPOLYSACCHARIDE 1,3-GALACTOSYLTRANSFERASE"/>
    <property type="match status" value="1"/>
</dbReference>
<organism evidence="4 5">
    <name type="scientific">Pasteurella atlantica</name>
    <dbReference type="NCBI Taxonomy" id="2827233"/>
    <lineage>
        <taxon>Bacteria</taxon>
        <taxon>Pseudomonadati</taxon>
        <taxon>Pseudomonadota</taxon>
        <taxon>Gammaproteobacteria</taxon>
        <taxon>Pasteurellales</taxon>
        <taxon>Pasteurellaceae</taxon>
        <taxon>Pasteurella</taxon>
    </lineage>
</organism>
<accession>A0AAW8CQH6</accession>
<dbReference type="InterPro" id="IPR002495">
    <property type="entry name" value="Glyco_trans_8"/>
</dbReference>
<evidence type="ECO:0000256" key="3">
    <source>
        <dbReference type="ARBA" id="ARBA00022723"/>
    </source>
</evidence>
<evidence type="ECO:0000256" key="2">
    <source>
        <dbReference type="ARBA" id="ARBA00022679"/>
    </source>
</evidence>
<comment type="caution">
    <text evidence="4">The sequence shown here is derived from an EMBL/GenBank/DDBJ whole genome shotgun (WGS) entry which is preliminary data.</text>
</comment>
<name>A0AAW8CQH6_9PAST</name>
<evidence type="ECO:0000313" key="4">
    <source>
        <dbReference type="EMBL" id="MDP8187428.1"/>
    </source>
</evidence>
<keyword evidence="2 4" id="KW-0808">Transferase</keyword>
<dbReference type="GO" id="GO:0046872">
    <property type="term" value="F:metal ion binding"/>
    <property type="evidence" value="ECO:0007669"/>
    <property type="project" value="UniProtKB-KW"/>
</dbReference>
<dbReference type="Proteomes" id="UP001230466">
    <property type="component" value="Unassembled WGS sequence"/>
</dbReference>
<dbReference type="InterPro" id="IPR050748">
    <property type="entry name" value="Glycosyltrans_8_dom-fam"/>
</dbReference>
<dbReference type="CDD" id="cd04194">
    <property type="entry name" value="GT8_A4GalT_like"/>
    <property type="match status" value="1"/>
</dbReference>
<keyword evidence="3" id="KW-0479">Metal-binding</keyword>
<sequence length="304" mass="35789">MNIVFSSDDNYAPYLCVAILSLLKTNQSPNIKFSILDLGISSESKIFIENIVEQYDHKIIFIPIAKNDFVNLPQTVNYISIATYARFLIAKYLSKEEKALYLDIDIIVNQDLQALYNTDLGDNYIGACIDPFIEIGMPEYKKYLGLNSDNYYFNAGVLLINIKKWKTINVLEEAILWFENHREIKYQDQCILNGLFKDKVLYLNTRYNFTRNSRNRIKESIKKKIPLPKVEQTQMPVAIYHYVGGRKAWHSKSVDLKSRKFMAYFNSLENKPASWNKKIEHISIYKKLVRIMKELVYKYRYNIY</sequence>
<dbReference type="PANTHER" id="PTHR13778">
    <property type="entry name" value="GLYCOSYLTRANSFERASE 8 DOMAIN-CONTAINING PROTEIN"/>
    <property type="match status" value="1"/>
</dbReference>
<dbReference type="Pfam" id="PF01501">
    <property type="entry name" value="Glyco_transf_8"/>
    <property type="match status" value="1"/>
</dbReference>
<evidence type="ECO:0000256" key="1">
    <source>
        <dbReference type="ARBA" id="ARBA00022676"/>
    </source>
</evidence>
<dbReference type="SUPFAM" id="SSF53448">
    <property type="entry name" value="Nucleotide-diphospho-sugar transferases"/>
    <property type="match status" value="1"/>
</dbReference>
<reference evidence="4" key="1">
    <citation type="journal article" date="2023" name="Front. Microbiol.">
        <title>Phylogeography and host specificity of Pasteurellaceae pathogenic to sea-farmed fish in the north-east Atlantic.</title>
        <authorList>
            <person name="Gulla S."/>
            <person name="Colquhoun D.J."/>
            <person name="Olsen A.B."/>
            <person name="Spilsberg B."/>
            <person name="Lagesen K."/>
            <person name="Aakesson C.P."/>
            <person name="Strom S."/>
            <person name="Manji F."/>
            <person name="Birkbeck T.H."/>
            <person name="Nilsen H.K."/>
        </authorList>
    </citation>
    <scope>NUCLEOTIDE SEQUENCE</scope>
    <source>
        <strain evidence="4">VIB1234</strain>
    </source>
</reference>
<keyword evidence="1" id="KW-0328">Glycosyltransferase</keyword>
<protein>
    <submittedName>
        <fullName evidence="4">Glycosyltransferase family 8 protein</fullName>
        <ecNumber evidence="4">2.-.-.-</ecNumber>
    </submittedName>
</protein>
<dbReference type="Gene3D" id="3.90.550.10">
    <property type="entry name" value="Spore Coat Polysaccharide Biosynthesis Protein SpsA, Chain A"/>
    <property type="match status" value="1"/>
</dbReference>
<dbReference type="EMBL" id="JASAYJ010000012">
    <property type="protein sequence ID" value="MDP8187428.1"/>
    <property type="molecule type" value="Genomic_DNA"/>
</dbReference>
<dbReference type="RefSeq" id="WP_211598253.1">
    <property type="nucleotide sequence ID" value="NZ_JAGRQI010000013.1"/>
</dbReference>
<gene>
    <name evidence="4" type="ORF">QJU78_06550</name>
</gene>
<dbReference type="InterPro" id="IPR029044">
    <property type="entry name" value="Nucleotide-diphossugar_trans"/>
</dbReference>
<evidence type="ECO:0000313" key="5">
    <source>
        <dbReference type="Proteomes" id="UP001230466"/>
    </source>
</evidence>
<dbReference type="AlphaFoldDB" id="A0AAW8CQH6"/>
<dbReference type="GO" id="GO:0016757">
    <property type="term" value="F:glycosyltransferase activity"/>
    <property type="evidence" value="ECO:0007669"/>
    <property type="project" value="UniProtKB-KW"/>
</dbReference>